<dbReference type="GO" id="GO:0008773">
    <property type="term" value="F:[protein-PII] uridylyltransferase activity"/>
    <property type="evidence" value="ECO:0007669"/>
    <property type="project" value="UniProtKB-EC"/>
</dbReference>
<evidence type="ECO:0000256" key="7">
    <source>
        <dbReference type="HAMAP-Rule" id="MF_00277"/>
    </source>
</evidence>
<keyword evidence="3" id="KW-0677">Repeat</keyword>
<dbReference type="SMART" id="SM00471">
    <property type="entry name" value="HDc"/>
    <property type="match status" value="1"/>
</dbReference>
<dbReference type="Pfam" id="PF01966">
    <property type="entry name" value="HD"/>
    <property type="match status" value="1"/>
</dbReference>
<evidence type="ECO:0000256" key="6">
    <source>
        <dbReference type="ARBA" id="ARBA00023268"/>
    </source>
</evidence>
<dbReference type="InterPro" id="IPR010043">
    <property type="entry name" value="UTase/UR"/>
</dbReference>
<evidence type="ECO:0000313" key="12">
    <source>
        <dbReference type="Proteomes" id="UP001370100"/>
    </source>
</evidence>
<evidence type="ECO:0000256" key="2">
    <source>
        <dbReference type="ARBA" id="ARBA00022695"/>
    </source>
</evidence>
<comment type="cofactor">
    <cofactor evidence="7">
        <name>Mg(2+)</name>
        <dbReference type="ChEBI" id="CHEBI:18420"/>
    </cofactor>
</comment>
<dbReference type="SUPFAM" id="SSF109604">
    <property type="entry name" value="HD-domain/PDEase-like"/>
    <property type="match status" value="1"/>
</dbReference>
<comment type="caution">
    <text evidence="7">Lacks conserved residue(s) required for the propagation of feature annotation.</text>
</comment>
<dbReference type="InterPro" id="IPR043519">
    <property type="entry name" value="NT_sf"/>
</dbReference>
<proteinExistence type="inferred from homology"/>
<evidence type="ECO:0000313" key="11">
    <source>
        <dbReference type="EMBL" id="MEJ2890010.1"/>
    </source>
</evidence>
<dbReference type="Pfam" id="PF08335">
    <property type="entry name" value="GlnD_UR_UTase"/>
    <property type="match status" value="1"/>
</dbReference>
<protein>
    <recommendedName>
        <fullName evidence="7">Bifunctional uridylyltransferase/uridylyl-removing enzyme</fullName>
        <shortName evidence="7">UTase/UR</shortName>
    </recommendedName>
    <alternativeName>
        <fullName evidence="7">Bifunctional [protein-PII] modification enzyme</fullName>
    </alternativeName>
    <alternativeName>
        <fullName evidence="7">Bifunctional nitrogen sensor protein</fullName>
    </alternativeName>
    <domain>
        <recommendedName>
            <fullName evidence="7">[Protein-PII] uridylyltransferase</fullName>
            <shortName evidence="7">PII uridylyltransferase</shortName>
            <shortName evidence="7">UTase</shortName>
            <ecNumber evidence="7">2.7.7.59</ecNumber>
        </recommendedName>
    </domain>
    <domain>
        <recommendedName>
            <fullName evidence="7">[Protein-PII]-UMP uridylyl-removing enzyme</fullName>
            <shortName evidence="7">UR</shortName>
            <ecNumber evidence="7">3.1.4.-</ecNumber>
        </recommendedName>
    </domain>
</protein>
<sequence>MAVADAERSGAGPGDADAERNDGGPSSLDDERGTTNGDAVDLVRARAALLDPPPGARRLGPAALREALVELHDFWLSSRAAAVGVGEGSALVAVGALGRKELAPYSDLDLVLIHDGRGRKSGREEISRVADALWYPLWDAGIGLDHSVRTVGEAIEVATTDLRVALGLLEVRHLAGDPELAERLAATARQAWRAGIRGRFDDLVAATEARWQRSGEVAHRIEPDLKNGRGGLRDVQLLDALAAAQLVDRPTVDVQDARRLMLDLRVELHRRAGRARDVMQAEDAHEVVAAAAGDLGVTDRFDLARALSGAARTVVFATDTALRSARAALPRRGLAALRRAPARRPLDDGVVEHAGEVVLARDAQVSRDPSLVLRLAATAARTRLPISASTLHRLAEAAPELREPWPRAALSELLALLGAGEGMVDVIEALDRTGLWGRLFPEWGAVRDLPPRDRQHVWTVDRHLVEVTRRAAELTTRVSRPDLLLLGALVHDIGKGRDEDHSVVGERLAAALGRRLGLWPADVDVLAAMVRHHLLLPHTASRRDPEDPATVERVVETLGADPVLLELLHALAEADSLGTGPGVWTPWRATLMGDLVKRCRVVMAGEPTPGPSPLSDEALALARTVAESGRPEVAISGEGALTTITMTVAAPDRPGLLSRAAGVLALHSLQVHTADLGEHDGVAVDAFTVSPRFGRLPEASLLREDLVRVLRGSIDLPARLEAKERDYDRPGPAPAPSRVVWFDDEATGAVVLELRTNDRIGLLYRVAAALESEGLDVRWARVSTLGSSVLDAFCLETAEHEGLDPERREKVEEVVLAAAASGLTTPERSPTA</sequence>
<reference evidence="11 12" key="1">
    <citation type="submission" date="2024-03" db="EMBL/GenBank/DDBJ databases">
        <title>Actinomycetospora sp. OC33-EN06, a novel actinomycete isolated from wild orchid (Aerides multiflora).</title>
        <authorList>
            <person name="Suriyachadkun C."/>
        </authorList>
    </citation>
    <scope>NUCLEOTIDE SEQUENCE [LARGE SCALE GENOMIC DNA]</scope>
    <source>
        <strain evidence="11 12">OC33-EN06</strain>
    </source>
</reference>
<dbReference type="InterPro" id="IPR003607">
    <property type="entry name" value="HD/PDEase_dom"/>
</dbReference>
<dbReference type="SUPFAM" id="SSF55021">
    <property type="entry name" value="ACT-like"/>
    <property type="match status" value="2"/>
</dbReference>
<dbReference type="PROSITE" id="PS51671">
    <property type="entry name" value="ACT"/>
    <property type="match status" value="2"/>
</dbReference>
<dbReference type="NCBIfam" id="NF002895">
    <property type="entry name" value="PRK03381.1"/>
    <property type="match status" value="1"/>
</dbReference>
<keyword evidence="4 7" id="KW-0378">Hydrolase</keyword>
<dbReference type="RefSeq" id="WP_337718132.1">
    <property type="nucleotide sequence ID" value="NZ_JBBEGL010000009.1"/>
</dbReference>
<dbReference type="HAMAP" id="MF_00277">
    <property type="entry name" value="PII_uridylyl_transf"/>
    <property type="match status" value="1"/>
</dbReference>
<evidence type="ECO:0000256" key="5">
    <source>
        <dbReference type="ARBA" id="ARBA00022842"/>
    </source>
</evidence>
<organism evidence="11 12">
    <name type="scientific">Actinomycetospora aeridis</name>
    <dbReference type="NCBI Taxonomy" id="3129231"/>
    <lineage>
        <taxon>Bacteria</taxon>
        <taxon>Bacillati</taxon>
        <taxon>Actinomycetota</taxon>
        <taxon>Actinomycetes</taxon>
        <taxon>Pseudonocardiales</taxon>
        <taxon>Pseudonocardiaceae</taxon>
        <taxon>Actinomycetospora</taxon>
    </lineage>
</organism>
<comment type="function">
    <text evidence="7">Modifies, by uridylylation and deuridylylation, the PII regulatory proteins (GlnB and homologs), in response to the nitrogen status of the cell that GlnD senses through the glutamine level. Under low glutamine levels, catalyzes the conversion of the PII proteins and UTP to PII-UMP and PPi, while under higher glutamine levels, GlnD hydrolyzes PII-UMP to PII and UMP (deuridylylation). Thus, controls uridylylation state and activity of the PII proteins, and plays an important role in the regulation of nitrogen metabolism.</text>
</comment>
<keyword evidence="1 7" id="KW-0808">Transferase</keyword>
<evidence type="ECO:0000256" key="4">
    <source>
        <dbReference type="ARBA" id="ARBA00022801"/>
    </source>
</evidence>
<dbReference type="EC" id="3.1.4.-" evidence="7"/>
<comment type="caution">
    <text evidence="11">The sequence shown here is derived from an EMBL/GenBank/DDBJ whole genome shotgun (WGS) entry which is preliminary data.</text>
</comment>
<name>A0ABU8NDF6_9PSEU</name>
<dbReference type="CDD" id="cd05401">
    <property type="entry name" value="NT_GlnE_GlnD_like"/>
    <property type="match status" value="1"/>
</dbReference>
<comment type="catalytic activity">
    <reaction evidence="7">
        <text>[protein-PII]-uridylyl-L-tyrosine + H2O = [protein-PII]-L-tyrosine + UMP + H(+)</text>
        <dbReference type="Rhea" id="RHEA:48600"/>
        <dbReference type="Rhea" id="RHEA-COMP:12147"/>
        <dbReference type="Rhea" id="RHEA-COMP:12148"/>
        <dbReference type="ChEBI" id="CHEBI:15377"/>
        <dbReference type="ChEBI" id="CHEBI:15378"/>
        <dbReference type="ChEBI" id="CHEBI:46858"/>
        <dbReference type="ChEBI" id="CHEBI:57865"/>
        <dbReference type="ChEBI" id="CHEBI:90602"/>
    </reaction>
</comment>
<feature type="domain" description="ACT" evidence="9">
    <location>
        <begin position="751"/>
        <end position="831"/>
    </location>
</feature>
<feature type="domain" description="HD" evidence="10">
    <location>
        <begin position="460"/>
        <end position="561"/>
    </location>
</feature>
<feature type="domain" description="ACT" evidence="9">
    <location>
        <begin position="645"/>
        <end position="721"/>
    </location>
</feature>
<dbReference type="CDD" id="cd04899">
    <property type="entry name" value="ACT_ACR-UUR-like_2"/>
    <property type="match status" value="1"/>
</dbReference>
<evidence type="ECO:0000256" key="3">
    <source>
        <dbReference type="ARBA" id="ARBA00022737"/>
    </source>
</evidence>
<keyword evidence="2 7" id="KW-0548">Nucleotidyltransferase</keyword>
<dbReference type="InterPro" id="IPR006674">
    <property type="entry name" value="HD_domain"/>
</dbReference>
<dbReference type="PANTHER" id="PTHR47320">
    <property type="entry name" value="BIFUNCTIONAL URIDYLYLTRANSFERASE/URIDYLYL-REMOVING ENZYME"/>
    <property type="match status" value="1"/>
</dbReference>
<dbReference type="Gene3D" id="1.10.3090.10">
    <property type="entry name" value="cca-adding enzyme, domain 2"/>
    <property type="match status" value="1"/>
</dbReference>
<comment type="activity regulation">
    <text evidence="7">Uridylyltransferase (UTase) activity is inhibited by glutamine, while glutamine activates uridylyl-removing (UR) activity.</text>
</comment>
<keyword evidence="12" id="KW-1185">Reference proteome</keyword>
<comment type="catalytic activity">
    <reaction evidence="7">
        <text>[protein-PII]-L-tyrosine + UTP = [protein-PII]-uridylyl-L-tyrosine + diphosphate</text>
        <dbReference type="Rhea" id="RHEA:13673"/>
        <dbReference type="Rhea" id="RHEA-COMP:12147"/>
        <dbReference type="Rhea" id="RHEA-COMP:12148"/>
        <dbReference type="ChEBI" id="CHEBI:33019"/>
        <dbReference type="ChEBI" id="CHEBI:46398"/>
        <dbReference type="ChEBI" id="CHEBI:46858"/>
        <dbReference type="ChEBI" id="CHEBI:90602"/>
        <dbReference type="EC" id="2.7.7.59"/>
    </reaction>
</comment>
<dbReference type="PANTHER" id="PTHR47320:SF1">
    <property type="entry name" value="BIFUNCTIONAL URIDYLYLTRANSFERASE_URIDYLYL-REMOVING ENZYME"/>
    <property type="match status" value="1"/>
</dbReference>
<keyword evidence="6 7" id="KW-0511">Multifunctional enzyme</keyword>
<accession>A0ABU8NDF6</accession>
<dbReference type="PIRSF" id="PIRSF006288">
    <property type="entry name" value="PII_uridyltransf"/>
    <property type="match status" value="1"/>
</dbReference>
<comment type="domain">
    <text evidence="7">Has four distinct domains: an N-terminal nucleotidyltransferase (NT) domain responsible for UTase activity, a central HD domain that encodes UR activity, and two C-terminal ACT domains that seem to have a role in glutamine sensing.</text>
</comment>
<feature type="region of interest" description="Uridylyltransferase" evidence="7">
    <location>
        <begin position="1"/>
        <end position="345"/>
    </location>
</feature>
<gene>
    <name evidence="7" type="primary">glnD</name>
    <name evidence="11" type="ORF">WCD41_26365</name>
</gene>
<evidence type="ECO:0000259" key="10">
    <source>
        <dbReference type="PROSITE" id="PS51831"/>
    </source>
</evidence>
<evidence type="ECO:0000256" key="8">
    <source>
        <dbReference type="SAM" id="MobiDB-lite"/>
    </source>
</evidence>
<dbReference type="InterPro" id="IPR013546">
    <property type="entry name" value="PII_UdlTrfase/GS_AdlTrfase"/>
</dbReference>
<feature type="region of interest" description="Disordered" evidence="8">
    <location>
        <begin position="1"/>
        <end position="36"/>
    </location>
</feature>
<dbReference type="SUPFAM" id="SSF81301">
    <property type="entry name" value="Nucleotidyltransferase"/>
    <property type="match status" value="1"/>
</dbReference>
<keyword evidence="5 7" id="KW-0460">Magnesium</keyword>
<dbReference type="EC" id="2.7.7.59" evidence="7"/>
<dbReference type="InterPro" id="IPR002912">
    <property type="entry name" value="ACT_dom"/>
</dbReference>
<dbReference type="Gene3D" id="3.30.460.10">
    <property type="entry name" value="Beta Polymerase, domain 2"/>
    <property type="match status" value="1"/>
</dbReference>
<dbReference type="PROSITE" id="PS51831">
    <property type="entry name" value="HD"/>
    <property type="match status" value="1"/>
</dbReference>
<dbReference type="InterPro" id="IPR045865">
    <property type="entry name" value="ACT-like_dom_sf"/>
</dbReference>
<evidence type="ECO:0000256" key="1">
    <source>
        <dbReference type="ARBA" id="ARBA00022679"/>
    </source>
</evidence>
<dbReference type="Proteomes" id="UP001370100">
    <property type="component" value="Unassembled WGS sequence"/>
</dbReference>
<evidence type="ECO:0000259" key="9">
    <source>
        <dbReference type="PROSITE" id="PS51671"/>
    </source>
</evidence>
<comment type="similarity">
    <text evidence="7">Belongs to the GlnD family.</text>
</comment>
<dbReference type="EMBL" id="JBBEGL010000009">
    <property type="protein sequence ID" value="MEJ2890010.1"/>
    <property type="molecule type" value="Genomic_DNA"/>
</dbReference>